<evidence type="ECO:0000256" key="9">
    <source>
        <dbReference type="ARBA" id="ARBA00023128"/>
    </source>
</evidence>
<dbReference type="Proteomes" id="UP000000559">
    <property type="component" value="Chromosome 7"/>
</dbReference>
<dbReference type="GO" id="GO:0005743">
    <property type="term" value="C:mitochondrial inner membrane"/>
    <property type="evidence" value="ECO:0007669"/>
    <property type="project" value="UniProtKB-SubCell"/>
</dbReference>
<evidence type="ECO:0000256" key="2">
    <source>
        <dbReference type="ARBA" id="ARBA00004673"/>
    </source>
</evidence>
<evidence type="ECO:0000313" key="14">
    <source>
        <dbReference type="CGD" id="CAL0000185793"/>
    </source>
</evidence>
<keyword evidence="7 13" id="KW-1133">Transmembrane helix</keyword>
<dbReference type="eggNOG" id="ENOG502S9BA">
    <property type="taxonomic scope" value="Eukaryota"/>
</dbReference>
<dbReference type="STRING" id="237561.A0A1D8PRH4"/>
<dbReference type="GO" id="GO:0006123">
    <property type="term" value="P:mitochondrial electron transport, cytochrome c to oxygen"/>
    <property type="evidence" value="ECO:0000318"/>
    <property type="project" value="GO_Central"/>
</dbReference>
<dbReference type="KEGG" id="cal:CAALFM_C703880CA"/>
<dbReference type="VEuPathDB" id="FungiDB:C7_03880C_A"/>
<dbReference type="GO" id="GO:0045277">
    <property type="term" value="C:respiratory chain complex IV"/>
    <property type="evidence" value="ECO:0000318"/>
    <property type="project" value="GO_Central"/>
</dbReference>
<evidence type="ECO:0000256" key="5">
    <source>
        <dbReference type="ARBA" id="ARBA00022792"/>
    </source>
</evidence>
<dbReference type="GO" id="GO:0044114">
    <property type="term" value="P:development of symbiont in host"/>
    <property type="evidence" value="ECO:0000315"/>
    <property type="project" value="CGD"/>
</dbReference>
<accession>A0A1D8PRH4</accession>
<comment type="pathway">
    <text evidence="2">Energy metabolism; oxidative phosphorylation.</text>
</comment>
<dbReference type="InterPro" id="IPR036639">
    <property type="entry name" value="Cyt_c_oxidase_su4_sf"/>
</dbReference>
<evidence type="ECO:0000256" key="1">
    <source>
        <dbReference type="ARBA" id="ARBA00004434"/>
    </source>
</evidence>
<reference evidence="15 16" key="2">
    <citation type="journal article" date="2007" name="Genome Biol.">
        <title>Assembly of the Candida albicans genome into sixteen supercontigs aligned on the eight chromosomes.</title>
        <authorList>
            <person name="van het Hoog M."/>
            <person name="Rast T.J."/>
            <person name="Martchenko M."/>
            <person name="Grindle S."/>
            <person name="Dignard D."/>
            <person name="Hogues H."/>
            <person name="Cuomo C."/>
            <person name="Berriman M."/>
            <person name="Scherer S."/>
            <person name="Magee B.B."/>
            <person name="Whiteway M."/>
            <person name="Chibana H."/>
            <person name="Nantel A."/>
            <person name="Magee P.T."/>
        </authorList>
    </citation>
    <scope>GENOME REANNOTATION</scope>
    <source>
        <strain evidence="16">SC5314 / ATCC MYA-2876</strain>
    </source>
</reference>
<reference evidence="15 16" key="3">
    <citation type="journal article" date="2013" name="Genome Biol.">
        <title>Assembly of a phased diploid Candida albicans genome facilitates allele-specific measurements and provides a simple model for repeat and indel structure.</title>
        <authorList>
            <person name="Muzzey D."/>
            <person name="Schwartz K."/>
            <person name="Weissman J.S."/>
            <person name="Sherlock G."/>
        </authorList>
    </citation>
    <scope>NUCLEOTIDE SEQUENCE [LARGE SCALE GENOMIC DNA]</scope>
    <source>
        <strain evidence="16">SC5314 / ATCC MYA-2876</strain>
    </source>
</reference>
<dbReference type="SUPFAM" id="SSF81406">
    <property type="entry name" value="Mitochondrial cytochrome c oxidase subunit IV"/>
    <property type="match status" value="1"/>
</dbReference>
<keyword evidence="9" id="KW-0496">Mitochondrion</keyword>
<evidence type="ECO:0000256" key="3">
    <source>
        <dbReference type="ARBA" id="ARBA00008135"/>
    </source>
</evidence>
<keyword evidence="6" id="KW-0809">Transit peptide</keyword>
<feature type="compositionally biased region" description="Basic residues" evidence="12">
    <location>
        <begin position="1"/>
        <end position="21"/>
    </location>
</feature>
<comment type="subcellular location">
    <subcellularLocation>
        <location evidence="1">Mitochondrion inner membrane</location>
        <topology evidence="1">Single-pass membrane protein</topology>
    </subcellularLocation>
</comment>
<evidence type="ECO:0000256" key="13">
    <source>
        <dbReference type="SAM" id="Phobius"/>
    </source>
</evidence>
<dbReference type="GeneID" id="3643142"/>
<evidence type="ECO:0000256" key="6">
    <source>
        <dbReference type="ARBA" id="ARBA00022946"/>
    </source>
</evidence>
<gene>
    <name evidence="15" type="ordered locus">CAALFM_C703880CA</name>
    <name evidence="14" type="ordered locus">orf19.7194</name>
</gene>
<keyword evidence="11" id="KW-0175">Coiled coil</keyword>
<dbReference type="PANTHER" id="PTHR10707:SF10">
    <property type="entry name" value="CYTOCHROME C OXIDASE SUBUNIT 4"/>
    <property type="match status" value="1"/>
</dbReference>
<dbReference type="AlphaFoldDB" id="A0A1D8PRH4"/>
<dbReference type="InterPro" id="IPR004203">
    <property type="entry name" value="Cyt_c_oxidase_su4_fam"/>
</dbReference>
<evidence type="ECO:0000256" key="8">
    <source>
        <dbReference type="ARBA" id="ARBA00023002"/>
    </source>
</evidence>
<protein>
    <recommendedName>
        <fullName evidence="17">Genetic interactor of prohibitin 7, mitochondrial</fullName>
    </recommendedName>
</protein>
<keyword evidence="10 13" id="KW-0472">Membrane</keyword>
<evidence type="ECO:0000313" key="16">
    <source>
        <dbReference type="Proteomes" id="UP000000559"/>
    </source>
</evidence>
<sequence>MSSRARPTKRKRRVKEKKKKILPLDLQLTSHNQPPPPPPPPRLMSLITKTIIFKRTLTTKFSTEEAKKQAAAQLAIQSLKDFGSLLSNSSEDTQPIDTQPIYNNPELFASLSLLHQGQVIKELQDKFDKDWLKLTLKDKKLSYYIAYGNWGVREKFINWNNPNEPPLDLPFKLPTTTIIKSRNPADDVKTKTIIKKLPMVNLNETEVRKEQFDIKRMDGVTKFFIYLMIFISLLAIARDKNIGENGKPEQIIIEDKYEIQRQERLKKKEEEEEEEEEKEKERLRIELEEKRQFELAKKNKKWYYLWLK</sequence>
<name>A0A1D8PRH4_CANAL</name>
<evidence type="ECO:0000256" key="12">
    <source>
        <dbReference type="SAM" id="MobiDB-lite"/>
    </source>
</evidence>
<dbReference type="InParanoid" id="A0A1D8PRH4"/>
<reference evidence="15 16" key="1">
    <citation type="journal article" date="2004" name="Proc. Natl. Acad. Sci. U.S.A.">
        <title>The diploid genome sequence of Candida albicans.</title>
        <authorList>
            <person name="Jones T."/>
            <person name="Federspiel N.A."/>
            <person name="Chibana H."/>
            <person name="Dungan J."/>
            <person name="Kalman S."/>
            <person name="Magee B.B."/>
            <person name="Newport G."/>
            <person name="Thorstenson Y.R."/>
            <person name="Agabian N."/>
            <person name="Magee P.T."/>
            <person name="Davis R.W."/>
            <person name="Scherer S."/>
        </authorList>
    </citation>
    <scope>NUCLEOTIDE SEQUENCE [LARGE SCALE GENOMIC DNA]</scope>
    <source>
        <strain evidence="16">SC5314 / ATCC MYA-2876</strain>
    </source>
</reference>
<proteinExistence type="inferred from homology"/>
<feature type="compositionally biased region" description="Pro residues" evidence="12">
    <location>
        <begin position="33"/>
        <end position="42"/>
    </location>
</feature>
<dbReference type="SMR" id="A0A1D8PRH4"/>
<dbReference type="RefSeq" id="XP_715242.1">
    <property type="nucleotide sequence ID" value="XM_710149.1"/>
</dbReference>
<evidence type="ECO:0000313" key="15">
    <source>
        <dbReference type="EMBL" id="AOW30728.1"/>
    </source>
</evidence>
<dbReference type="EMBL" id="CP017629">
    <property type="protein sequence ID" value="AOW30728.1"/>
    <property type="molecule type" value="Genomic_DNA"/>
</dbReference>
<dbReference type="CGD" id="CAL0000185793">
    <property type="gene designation" value="orf19.7194"/>
</dbReference>
<keyword evidence="5" id="KW-0999">Mitochondrion inner membrane</keyword>
<evidence type="ECO:0000256" key="10">
    <source>
        <dbReference type="ARBA" id="ARBA00023136"/>
    </source>
</evidence>
<comment type="similarity">
    <text evidence="3">Belongs to the cytochrome c oxidase IV family.</text>
</comment>
<evidence type="ECO:0000256" key="7">
    <source>
        <dbReference type="ARBA" id="ARBA00022989"/>
    </source>
</evidence>
<dbReference type="GO" id="GO:0016491">
    <property type="term" value="F:oxidoreductase activity"/>
    <property type="evidence" value="ECO:0007669"/>
    <property type="project" value="UniProtKB-KW"/>
</dbReference>
<feature type="coiled-coil region" evidence="11">
    <location>
        <begin position="252"/>
        <end position="293"/>
    </location>
</feature>
<feature type="region of interest" description="Disordered" evidence="12">
    <location>
        <begin position="1"/>
        <end position="42"/>
    </location>
</feature>
<evidence type="ECO:0000256" key="11">
    <source>
        <dbReference type="SAM" id="Coils"/>
    </source>
</evidence>
<evidence type="ECO:0008006" key="17">
    <source>
        <dbReference type="Google" id="ProtNLM"/>
    </source>
</evidence>
<organism evidence="15 16">
    <name type="scientific">Candida albicans (strain SC5314 / ATCC MYA-2876)</name>
    <name type="common">Yeast</name>
    <dbReference type="NCBI Taxonomy" id="237561"/>
    <lineage>
        <taxon>Eukaryota</taxon>
        <taxon>Fungi</taxon>
        <taxon>Dikarya</taxon>
        <taxon>Ascomycota</taxon>
        <taxon>Saccharomycotina</taxon>
        <taxon>Pichiomycetes</taxon>
        <taxon>Debaryomycetaceae</taxon>
        <taxon>Candida/Lodderomyces clade</taxon>
        <taxon>Candida</taxon>
    </lineage>
</organism>
<dbReference type="OMA" id="PYDLPFR"/>
<evidence type="ECO:0000256" key="4">
    <source>
        <dbReference type="ARBA" id="ARBA00022692"/>
    </source>
</evidence>
<feature type="transmembrane region" description="Helical" evidence="13">
    <location>
        <begin position="219"/>
        <end position="237"/>
    </location>
</feature>
<keyword evidence="16" id="KW-1185">Reference proteome</keyword>
<keyword evidence="8" id="KW-0560">Oxidoreductase</keyword>
<keyword evidence="4 13" id="KW-0812">Transmembrane</keyword>
<dbReference type="OrthoDB" id="186013at2759"/>
<dbReference type="PANTHER" id="PTHR10707">
    <property type="entry name" value="CYTOCHROME C OXIDASE SUBUNIT IV"/>
    <property type="match status" value="1"/>
</dbReference>